<organism evidence="2 3">
    <name type="scientific">Carboxylicivirga marina</name>
    <dbReference type="NCBI Taxonomy" id="2800988"/>
    <lineage>
        <taxon>Bacteria</taxon>
        <taxon>Pseudomonadati</taxon>
        <taxon>Bacteroidota</taxon>
        <taxon>Bacteroidia</taxon>
        <taxon>Marinilabiliales</taxon>
        <taxon>Marinilabiliaceae</taxon>
        <taxon>Carboxylicivirga</taxon>
    </lineage>
</organism>
<accession>A0ABS1HK79</accession>
<feature type="region of interest" description="Disordered" evidence="1">
    <location>
        <begin position="169"/>
        <end position="191"/>
    </location>
</feature>
<reference evidence="2 3" key="1">
    <citation type="submission" date="2021-01" db="EMBL/GenBank/DDBJ databases">
        <title>Carboxyliciviraga sp.nov., isolated from coastal sediments.</title>
        <authorList>
            <person name="Lu D."/>
            <person name="Zhang T."/>
        </authorList>
    </citation>
    <scope>NUCLEOTIDE SEQUENCE [LARGE SCALE GENOMIC DNA]</scope>
    <source>
        <strain evidence="2 3">N1Y132</strain>
    </source>
</reference>
<dbReference type="Proteomes" id="UP000605676">
    <property type="component" value="Unassembled WGS sequence"/>
</dbReference>
<comment type="caution">
    <text evidence="2">The sequence shown here is derived from an EMBL/GenBank/DDBJ whole genome shotgun (WGS) entry which is preliminary data.</text>
</comment>
<evidence type="ECO:0000256" key="1">
    <source>
        <dbReference type="SAM" id="MobiDB-lite"/>
    </source>
</evidence>
<name>A0ABS1HK79_9BACT</name>
<dbReference type="RefSeq" id="WP_200465293.1">
    <property type="nucleotide sequence ID" value="NZ_JAENRR010000026.1"/>
</dbReference>
<dbReference type="EMBL" id="JAENRR010000026">
    <property type="protein sequence ID" value="MBK3518065.1"/>
    <property type="molecule type" value="Genomic_DNA"/>
</dbReference>
<gene>
    <name evidence="2" type="ORF">JIV24_12040</name>
</gene>
<keyword evidence="3" id="KW-1185">Reference proteome</keyword>
<protein>
    <submittedName>
        <fullName evidence="2">Uncharacterized protein</fullName>
    </submittedName>
</protein>
<proteinExistence type="predicted"/>
<evidence type="ECO:0000313" key="2">
    <source>
        <dbReference type="EMBL" id="MBK3518065.1"/>
    </source>
</evidence>
<evidence type="ECO:0000313" key="3">
    <source>
        <dbReference type="Proteomes" id="UP000605676"/>
    </source>
</evidence>
<sequence>MEKEALIDIILNDIKEVHTLVNTFKGKDELNTAFINLTRTKIANINEELTLLEQLNDEKLPTTANESSLTSQAIDDTNSTDNSVIAESSKRFVQGESNFESHQASETNRVEAAIDIKPVKEEVVIEETPVPEQTAVQEKEEDNTPAAIEEVPAREEVLTSIAEKQVVVEAPESTENSTTTKPAGPSATKSSVLGEVINKEASSVNDKLSNNKTNVDDIKQIGKPVNDVRKAFGLNDRFYFQRELFNNNADLFNQTLEQINSMDSFDSALSFLQSNYNWASDNEASESFIKSIKRRFI</sequence>
<feature type="compositionally biased region" description="Polar residues" evidence="1">
    <location>
        <begin position="173"/>
        <end position="191"/>
    </location>
</feature>